<feature type="non-terminal residue" evidence="3">
    <location>
        <position position="1"/>
    </location>
</feature>
<dbReference type="SUPFAM" id="SSF49599">
    <property type="entry name" value="TRAF domain-like"/>
    <property type="match status" value="1"/>
</dbReference>
<dbReference type="InterPro" id="IPR002083">
    <property type="entry name" value="MATH/TRAF_dom"/>
</dbReference>
<dbReference type="PANTHER" id="PTHR47022:SF1">
    <property type="entry name" value="BTB AND MATH DOMAIN-CONTAINING PROTEIN 36-RELATED"/>
    <property type="match status" value="1"/>
</dbReference>
<evidence type="ECO:0000259" key="2">
    <source>
        <dbReference type="PROSITE" id="PS50144"/>
    </source>
</evidence>
<dbReference type="Gene3D" id="2.60.210.10">
    <property type="entry name" value="Apoptosis, Tumor Necrosis Factor Receptor Associated Protein 2, Chain A"/>
    <property type="match status" value="1"/>
</dbReference>
<feature type="compositionally biased region" description="Polar residues" evidence="1">
    <location>
        <begin position="1"/>
        <end position="11"/>
    </location>
</feature>
<dbReference type="InterPro" id="IPR008974">
    <property type="entry name" value="TRAF-like"/>
</dbReference>
<feature type="compositionally biased region" description="Basic and acidic residues" evidence="1">
    <location>
        <begin position="12"/>
        <end position="23"/>
    </location>
</feature>
<proteinExistence type="predicted"/>
<dbReference type="Proteomes" id="UP001432322">
    <property type="component" value="Unassembled WGS sequence"/>
</dbReference>
<reference evidence="3" key="1">
    <citation type="submission" date="2023-10" db="EMBL/GenBank/DDBJ databases">
        <title>Genome assembly of Pristionchus species.</title>
        <authorList>
            <person name="Yoshida K."/>
            <person name="Sommer R.J."/>
        </authorList>
    </citation>
    <scope>NUCLEOTIDE SEQUENCE</scope>
    <source>
        <strain evidence="3">RS5133</strain>
    </source>
</reference>
<evidence type="ECO:0000256" key="1">
    <source>
        <dbReference type="SAM" id="MobiDB-lite"/>
    </source>
</evidence>
<protein>
    <recommendedName>
        <fullName evidence="2">MATH domain-containing protein</fullName>
    </recommendedName>
</protein>
<evidence type="ECO:0000313" key="3">
    <source>
        <dbReference type="EMBL" id="GMT11794.1"/>
    </source>
</evidence>
<accession>A0AAV5UXG1</accession>
<comment type="caution">
    <text evidence="3">The sequence shown here is derived from an EMBL/GenBank/DDBJ whole genome shotgun (WGS) entry which is preliminary data.</text>
</comment>
<evidence type="ECO:0000313" key="4">
    <source>
        <dbReference type="Proteomes" id="UP001432322"/>
    </source>
</evidence>
<feature type="domain" description="MATH" evidence="2">
    <location>
        <begin position="27"/>
        <end position="149"/>
    </location>
</feature>
<dbReference type="PANTHER" id="PTHR47022">
    <property type="entry name" value="BTB AND MATH DOMAIN-CONTAINING PROTEIN 36-RELATED"/>
    <property type="match status" value="1"/>
</dbReference>
<dbReference type="Pfam" id="PF00917">
    <property type="entry name" value="MATH"/>
    <property type="match status" value="1"/>
</dbReference>
<dbReference type="PROSITE" id="PS50144">
    <property type="entry name" value="MATH"/>
    <property type="match status" value="1"/>
</dbReference>
<organism evidence="3 4">
    <name type="scientific">Pristionchus fissidentatus</name>
    <dbReference type="NCBI Taxonomy" id="1538716"/>
    <lineage>
        <taxon>Eukaryota</taxon>
        <taxon>Metazoa</taxon>
        <taxon>Ecdysozoa</taxon>
        <taxon>Nematoda</taxon>
        <taxon>Chromadorea</taxon>
        <taxon>Rhabditida</taxon>
        <taxon>Rhabditina</taxon>
        <taxon>Diplogasteromorpha</taxon>
        <taxon>Diplogasteroidea</taxon>
        <taxon>Neodiplogasteridae</taxon>
        <taxon>Pristionchus</taxon>
    </lineage>
</organism>
<feature type="region of interest" description="Disordered" evidence="1">
    <location>
        <begin position="1"/>
        <end position="23"/>
    </location>
</feature>
<sequence length="171" mass="19764">DMSRNDQSITRRSLEPTVDSRKNAEPSGVIRFELGLDQNFETHRSEKVQIEGLPWNVYVKKSNLAPSFEYLSLFVTCNPNSSTMWSCRASIEIGIIKANGERYEKLIFSWNFNNKVDDVGFHAFLSWNFMMDPQKNFIRDGKVTIEARIFVEETTGVRTTVLLFRTTVWAP</sequence>
<gene>
    <name evidence="3" type="ORF">PFISCL1PPCAC_3091</name>
</gene>
<dbReference type="EMBL" id="BTSY01000001">
    <property type="protein sequence ID" value="GMT11794.1"/>
    <property type="molecule type" value="Genomic_DNA"/>
</dbReference>
<dbReference type="SMART" id="SM00061">
    <property type="entry name" value="MATH"/>
    <property type="match status" value="1"/>
</dbReference>
<name>A0AAV5UXG1_9BILA</name>
<keyword evidence="4" id="KW-1185">Reference proteome</keyword>
<dbReference type="AlphaFoldDB" id="A0AAV5UXG1"/>